<reference evidence="2 3" key="1">
    <citation type="submission" date="2016-10" db="EMBL/GenBank/DDBJ databases">
        <title>Draft genome sequence of Coniochaeta ligniaria NRRL30616, a lignocellulolytic fungus for bioabatement of inhibitors in plant biomass hydrolysates.</title>
        <authorList>
            <consortium name="DOE Joint Genome Institute"/>
            <person name="Jimenez D.J."/>
            <person name="Hector R.E."/>
            <person name="Riley R."/>
            <person name="Sun H."/>
            <person name="Grigoriev I.V."/>
            <person name="Van Elsas J.D."/>
            <person name="Nichols N.N."/>
        </authorList>
    </citation>
    <scope>NUCLEOTIDE SEQUENCE [LARGE SCALE GENOMIC DNA]</scope>
    <source>
        <strain evidence="2 3">NRRL 30616</strain>
    </source>
</reference>
<sequence length="157" mass="17628">MALQAEANNQTARTGRKWPIPYPEKLGVNISTIRYLDGSVTSLHAKMDSLMEMMRSQMAVTEMRIKMAQNQQLATEVEDSLPTTAASPSPCRGLPDDDDDFERIGHHQLPRRDREMTPHCEIKPENGRRSYAPFAPVGNSFNRQQSAYVVAALITLL</sequence>
<feature type="region of interest" description="Disordered" evidence="1">
    <location>
        <begin position="76"/>
        <end position="97"/>
    </location>
</feature>
<gene>
    <name evidence="2" type="ORF">CONLIGDRAFT_687901</name>
</gene>
<dbReference type="EMBL" id="KV875213">
    <property type="protein sequence ID" value="OIW22080.1"/>
    <property type="molecule type" value="Genomic_DNA"/>
</dbReference>
<evidence type="ECO:0000313" key="2">
    <source>
        <dbReference type="EMBL" id="OIW22080.1"/>
    </source>
</evidence>
<organism evidence="2 3">
    <name type="scientific">Coniochaeta ligniaria NRRL 30616</name>
    <dbReference type="NCBI Taxonomy" id="1408157"/>
    <lineage>
        <taxon>Eukaryota</taxon>
        <taxon>Fungi</taxon>
        <taxon>Dikarya</taxon>
        <taxon>Ascomycota</taxon>
        <taxon>Pezizomycotina</taxon>
        <taxon>Sordariomycetes</taxon>
        <taxon>Sordariomycetidae</taxon>
        <taxon>Coniochaetales</taxon>
        <taxon>Coniochaetaceae</taxon>
        <taxon>Coniochaeta</taxon>
    </lineage>
</organism>
<dbReference type="AlphaFoldDB" id="A0A1J7IWX4"/>
<dbReference type="InParanoid" id="A0A1J7IWX4"/>
<evidence type="ECO:0000313" key="3">
    <source>
        <dbReference type="Proteomes" id="UP000182658"/>
    </source>
</evidence>
<dbReference type="Proteomes" id="UP000182658">
    <property type="component" value="Unassembled WGS sequence"/>
</dbReference>
<evidence type="ECO:0000256" key="1">
    <source>
        <dbReference type="SAM" id="MobiDB-lite"/>
    </source>
</evidence>
<accession>A0A1J7IWX4</accession>
<proteinExistence type="predicted"/>
<protein>
    <submittedName>
        <fullName evidence="2">Uncharacterized protein</fullName>
    </submittedName>
</protein>
<name>A0A1J7IWX4_9PEZI</name>
<keyword evidence="3" id="KW-1185">Reference proteome</keyword>